<gene>
    <name evidence="8" type="primary">ubiX_1</name>
    <name evidence="8" type="ORF">GKJPGBOP_00720</name>
</gene>
<dbReference type="Pfam" id="PF02441">
    <property type="entry name" value="Flavoprotein"/>
    <property type="match status" value="1"/>
</dbReference>
<dbReference type="InterPro" id="IPR032901">
    <property type="entry name" value="UbiX_pad_YclB"/>
</dbReference>
<evidence type="ECO:0000256" key="2">
    <source>
        <dbReference type="ARBA" id="ARBA00022630"/>
    </source>
</evidence>
<dbReference type="NCBIfam" id="NF004685">
    <property type="entry name" value="PRK06029.1"/>
    <property type="match status" value="1"/>
</dbReference>
<comment type="similarity">
    <text evidence="6">Belongs to the UbiX/PAD1 family. YclB subfamily.</text>
</comment>
<keyword evidence="3 6" id="KW-0288">FMN</keyword>
<dbReference type="Proteomes" id="UP000286746">
    <property type="component" value="Unassembled WGS sequence"/>
</dbReference>
<dbReference type="NCBIfam" id="TIGR00421">
    <property type="entry name" value="ubiX_pad"/>
    <property type="match status" value="1"/>
</dbReference>
<dbReference type="Gene3D" id="3.40.50.1950">
    <property type="entry name" value="Flavin prenyltransferase-like"/>
    <property type="match status" value="1"/>
</dbReference>
<comment type="function">
    <text evidence="6">Involved in the non-oxidative decarboxylation and detoxification of phenolic derivatives. Flavin prenyltransferase that catalyzes the synthesis of the prenylated FMN cofactor (prenyl-FMN) for phenolic acid decarboxylase.</text>
</comment>
<comment type="catalytic activity">
    <reaction evidence="5 6">
        <text>dimethylallyl phosphate + FMNH2 = prenylated FMNH2 + phosphate</text>
        <dbReference type="Rhea" id="RHEA:37743"/>
        <dbReference type="ChEBI" id="CHEBI:43474"/>
        <dbReference type="ChEBI" id="CHEBI:57618"/>
        <dbReference type="ChEBI" id="CHEBI:87467"/>
        <dbReference type="ChEBI" id="CHEBI:88052"/>
        <dbReference type="EC" id="2.5.1.129"/>
    </reaction>
</comment>
<sequence>MADMADTADSAGTLGGGSAAPARLVVGITGATGAVLGVRLLERLRAHGGVETHLVISRWARSTIEWETAMSVREVGALADVVHSPEDQGAAISSGSFRVDGMVIAPCSMKSLAAIRMGYADGLIARAADVTLKERRKLVLVPREAPLSEIHLDNMLTLARMGAVMLPPVPAFYQHPATVEDIVDHTVTRVLDQFGIDTPKAYRWNGMYAARRQARDAEEHRAAAVPAPGLT</sequence>
<reference evidence="8 9" key="1">
    <citation type="submission" date="2018-11" db="EMBL/GenBank/DDBJ databases">
        <title>Whole genome sequence of Streptomyces paromomycinus NBRC 15454(T).</title>
        <authorList>
            <person name="Komaki H."/>
            <person name="Tamura T."/>
        </authorList>
    </citation>
    <scope>NUCLEOTIDE SEQUENCE [LARGE SCALE GENOMIC DNA]</scope>
    <source>
        <strain evidence="8 9">NBRC 15454</strain>
    </source>
</reference>
<proteinExistence type="inferred from homology"/>
<feature type="binding site" evidence="6">
    <location>
        <begin position="108"/>
        <end position="111"/>
    </location>
    <ligand>
        <name>FMN</name>
        <dbReference type="ChEBI" id="CHEBI:58210"/>
    </ligand>
</feature>
<evidence type="ECO:0000313" key="9">
    <source>
        <dbReference type="Proteomes" id="UP000286746"/>
    </source>
</evidence>
<feature type="domain" description="Flavoprotein" evidence="7">
    <location>
        <begin position="23"/>
        <end position="193"/>
    </location>
</feature>
<dbReference type="GO" id="GO:0009636">
    <property type="term" value="P:response to toxic substance"/>
    <property type="evidence" value="ECO:0007669"/>
    <property type="project" value="UniProtKB-KW"/>
</dbReference>
<comment type="subunit">
    <text evidence="6">Homododecamer.</text>
</comment>
<keyword evidence="4 6" id="KW-0808">Transferase</keyword>
<evidence type="ECO:0000256" key="6">
    <source>
        <dbReference type="HAMAP-Rule" id="MF_01986"/>
    </source>
</evidence>
<feature type="binding site" evidence="6">
    <location>
        <position position="143"/>
    </location>
    <ligand>
        <name>FMN</name>
        <dbReference type="ChEBI" id="CHEBI:58210"/>
    </ligand>
</feature>
<evidence type="ECO:0000256" key="4">
    <source>
        <dbReference type="ARBA" id="ARBA00022679"/>
    </source>
</evidence>
<feature type="binding site" evidence="6">
    <location>
        <begin position="30"/>
        <end position="32"/>
    </location>
    <ligand>
        <name>FMN</name>
        <dbReference type="ChEBI" id="CHEBI:58210"/>
    </ligand>
</feature>
<dbReference type="HAMAP" id="MF_01984">
    <property type="entry name" value="ubiX_pad"/>
    <property type="match status" value="1"/>
</dbReference>
<keyword evidence="6" id="KW-0058">Aromatic hydrocarbons catabolism</keyword>
<dbReference type="InterPro" id="IPR003382">
    <property type="entry name" value="Flavoprotein"/>
</dbReference>
<protein>
    <recommendedName>
        <fullName evidence="6">Probable UbiX-like flavin prenyltransferase</fullName>
        <ecNumber evidence="6">2.5.1.129</ecNumber>
    </recommendedName>
    <alternativeName>
        <fullName evidence="6">Phenolic acid decarboxylase subunit B</fullName>
        <shortName evidence="6">PAD</shortName>
    </alternativeName>
</protein>
<comment type="caution">
    <text evidence="8">The sequence shown here is derived from an EMBL/GenBank/DDBJ whole genome shotgun (WGS) entry which is preliminary data.</text>
</comment>
<dbReference type="EMBL" id="BHZD01000001">
    <property type="protein sequence ID" value="GCD41067.1"/>
    <property type="molecule type" value="Genomic_DNA"/>
</dbReference>
<dbReference type="SUPFAM" id="SSF52507">
    <property type="entry name" value="Homo-oligomeric flavin-containing Cys decarboxylases, HFCD"/>
    <property type="match status" value="1"/>
</dbReference>
<dbReference type="EC" id="2.5.1.129" evidence="6"/>
<keyword evidence="6" id="KW-0216">Detoxification</keyword>
<evidence type="ECO:0000256" key="1">
    <source>
        <dbReference type="ARBA" id="ARBA00022602"/>
    </source>
</evidence>
<dbReference type="FunFam" id="3.40.50.1950:FF:000001">
    <property type="entry name" value="Flavin prenyltransferase UbiX"/>
    <property type="match status" value="1"/>
</dbReference>
<feature type="binding site" evidence="6">
    <location>
        <position position="57"/>
    </location>
    <ligand>
        <name>FMN</name>
        <dbReference type="ChEBI" id="CHEBI:58210"/>
    </ligand>
</feature>
<evidence type="ECO:0000256" key="3">
    <source>
        <dbReference type="ARBA" id="ARBA00022643"/>
    </source>
</evidence>
<keyword evidence="2 6" id="KW-0285">Flavoprotein</keyword>
<dbReference type="HAMAP" id="MF_01986">
    <property type="entry name" value="ubiX_pad_yclB"/>
    <property type="match status" value="1"/>
</dbReference>
<evidence type="ECO:0000256" key="5">
    <source>
        <dbReference type="ARBA" id="ARBA00050612"/>
    </source>
</evidence>
<dbReference type="PANTHER" id="PTHR43374">
    <property type="entry name" value="FLAVIN PRENYLTRANSFERASE"/>
    <property type="match status" value="1"/>
</dbReference>
<dbReference type="InterPro" id="IPR004507">
    <property type="entry name" value="UbiX-like"/>
</dbReference>
<accession>A0A401VVG0</accession>
<evidence type="ECO:0000259" key="7">
    <source>
        <dbReference type="Pfam" id="PF02441"/>
    </source>
</evidence>
<dbReference type="GO" id="GO:0106141">
    <property type="term" value="F:flavin prenyltransferase activity"/>
    <property type="evidence" value="ECO:0007669"/>
    <property type="project" value="UniProtKB-EC"/>
</dbReference>
<dbReference type="GO" id="GO:0016831">
    <property type="term" value="F:carboxy-lyase activity"/>
    <property type="evidence" value="ECO:0007669"/>
    <property type="project" value="TreeGrafter"/>
</dbReference>
<organism evidence="8 9">
    <name type="scientific">Streptomyces paromomycinus</name>
    <name type="common">Streptomyces rimosus subsp. paromomycinus</name>
    <dbReference type="NCBI Taxonomy" id="92743"/>
    <lineage>
        <taxon>Bacteria</taxon>
        <taxon>Bacillati</taxon>
        <taxon>Actinomycetota</taxon>
        <taxon>Actinomycetes</taxon>
        <taxon>Kitasatosporales</taxon>
        <taxon>Streptomycetaceae</taxon>
        <taxon>Streptomyces</taxon>
    </lineage>
</organism>
<name>A0A401VVG0_STREY</name>
<dbReference type="InterPro" id="IPR036551">
    <property type="entry name" value="Flavin_trans-like"/>
</dbReference>
<dbReference type="PANTHER" id="PTHR43374:SF1">
    <property type="entry name" value="FLAVIN PRENYLTRANSFERASE PAD1, MITOCHONDRIAL"/>
    <property type="match status" value="1"/>
</dbReference>
<dbReference type="AlphaFoldDB" id="A0A401VVG0"/>
<evidence type="ECO:0000313" key="8">
    <source>
        <dbReference type="EMBL" id="GCD41067.1"/>
    </source>
</evidence>
<keyword evidence="9" id="KW-1185">Reference proteome</keyword>
<dbReference type="NCBIfam" id="NF041206">
    <property type="entry name" value="VdcB"/>
    <property type="match status" value="1"/>
</dbReference>
<keyword evidence="1 6" id="KW-0637">Prenyltransferase</keyword>